<accession>A0AAX1TUQ8</accession>
<dbReference type="Pfam" id="PF13289">
    <property type="entry name" value="SIR2_2"/>
    <property type="match status" value="1"/>
</dbReference>
<reference evidence="1 2" key="1">
    <citation type="submission" date="2018-06" db="EMBL/GenBank/DDBJ databases">
        <authorList>
            <consortium name="Pathogen Informatics"/>
            <person name="Doyle S."/>
        </authorList>
    </citation>
    <scope>NUCLEOTIDE SEQUENCE [LARGE SCALE GENOMIC DNA]</scope>
    <source>
        <strain evidence="1 2">NCTC12112</strain>
    </source>
</reference>
<dbReference type="RefSeq" id="WP_005977748.1">
    <property type="nucleotide sequence ID" value="NZ_BAABXY010000001.1"/>
</dbReference>
<proteinExistence type="predicted"/>
<dbReference type="Proteomes" id="UP000249008">
    <property type="component" value="Chromosome 1"/>
</dbReference>
<evidence type="ECO:0000313" key="1">
    <source>
        <dbReference type="EMBL" id="SQJ02306.1"/>
    </source>
</evidence>
<dbReference type="AlphaFoldDB" id="A0AAX1TUQ8"/>
<protein>
    <recommendedName>
        <fullName evidence="3">SIR2 family protein</fullName>
    </recommendedName>
</protein>
<evidence type="ECO:0008006" key="3">
    <source>
        <dbReference type="Google" id="ProtNLM"/>
    </source>
</evidence>
<organism evidence="1 2">
    <name type="scientific">Fusobacterium ulcerans</name>
    <dbReference type="NCBI Taxonomy" id="861"/>
    <lineage>
        <taxon>Bacteria</taxon>
        <taxon>Fusobacteriati</taxon>
        <taxon>Fusobacteriota</taxon>
        <taxon>Fusobacteriia</taxon>
        <taxon>Fusobacteriales</taxon>
        <taxon>Fusobacteriaceae</taxon>
        <taxon>Fusobacterium</taxon>
    </lineage>
</organism>
<evidence type="ECO:0000313" key="2">
    <source>
        <dbReference type="Proteomes" id="UP000249008"/>
    </source>
</evidence>
<name>A0AAX1TUQ8_9FUSO</name>
<dbReference type="EMBL" id="LS483487">
    <property type="protein sequence ID" value="SQJ02306.1"/>
    <property type="molecule type" value="Genomic_DNA"/>
</dbReference>
<dbReference type="GeneID" id="78455830"/>
<dbReference type="KEGG" id="ful:C4N20_13470"/>
<sequence length="269" mass="31118">MNNFFDKFEKDQKLNLFTGDFLSKITGYPTRLEMAESVLSDIKQSAKGYIRNIHSFAETSQTYLDAVVSSKKGLIKHIREIFDLKHHRNVEIYSDIFNSGYFESIFTMNYDVMIERLFANLVSVSTPLKPAKAVEGKIRFYKIMGTIYNSEDIFLTSQDIRKLKVLEFYKEFFNNLRFELISRPTIFLGVDLKDPDFLNMLDFLLSMTKNNEQPVYLVTSTAIIDPAVADLINKYNIKLTTLSEKELLANLHTVIDADGDDVLRKKLVR</sequence>
<gene>
    <name evidence="1" type="ORF">NCTC12112_01260</name>
</gene>